<protein>
    <submittedName>
        <fullName evidence="4">SCP domain-containing protein</fullName>
    </submittedName>
</protein>
<evidence type="ECO:0000313" key="4">
    <source>
        <dbReference type="WBParaSite" id="Pan_g22513.t1"/>
    </source>
</evidence>
<evidence type="ECO:0000313" key="3">
    <source>
        <dbReference type="Proteomes" id="UP000492821"/>
    </source>
</evidence>
<dbReference type="SUPFAM" id="SSF55797">
    <property type="entry name" value="PR-1-like"/>
    <property type="match status" value="1"/>
</dbReference>
<sequence length="292" mass="32973">MAGLPGAIAVIVIVLVGTVADSAYVCATPEKDEYVRNVKVPEKCNKTLETGSLMSDEYRQSIVDAINLYRSLIANQCDKFESGKPKSANFRKIRYNCTLEQEVKFSQCPHWDDTWTTSGKIYRRRDTHKNSSIFFRLGPYLEQLSIDDKNQELVSSHAQLIDVFRYYLDENAVEIGCFMKLCGQDHVQCTTGHEVPSSGPLYTAGNRCQSNNDCKDAQHPICDMEYGLCDKEGRDFSHLHITNDIIENNVNTMRNDTPSITETTISSKAITCHPVFYSFFTLVAFVVGMQLM</sequence>
<feature type="signal peptide" evidence="2">
    <location>
        <begin position="1"/>
        <end position="22"/>
    </location>
</feature>
<keyword evidence="1" id="KW-0472">Membrane</keyword>
<accession>A0A7E4VP75</accession>
<dbReference type="AlphaFoldDB" id="A0A7E4VP75"/>
<dbReference type="WBParaSite" id="Pan_g22513.t1">
    <property type="protein sequence ID" value="Pan_g22513.t1"/>
    <property type="gene ID" value="Pan_g22513"/>
</dbReference>
<keyword evidence="2" id="KW-0732">Signal</keyword>
<dbReference type="InterPro" id="IPR035940">
    <property type="entry name" value="CAP_sf"/>
</dbReference>
<dbReference type="Gene3D" id="3.40.33.10">
    <property type="entry name" value="CAP"/>
    <property type="match status" value="1"/>
</dbReference>
<name>A0A7E4VP75_PANRE</name>
<feature type="chain" id="PRO_5028899635" evidence="2">
    <location>
        <begin position="23"/>
        <end position="292"/>
    </location>
</feature>
<keyword evidence="3" id="KW-1185">Reference proteome</keyword>
<reference evidence="3" key="1">
    <citation type="journal article" date="2013" name="Genetics">
        <title>The draft genome and transcriptome of Panagrellus redivivus are shaped by the harsh demands of a free-living lifestyle.</title>
        <authorList>
            <person name="Srinivasan J."/>
            <person name="Dillman A.R."/>
            <person name="Macchietto M.G."/>
            <person name="Heikkinen L."/>
            <person name="Lakso M."/>
            <person name="Fracchia K.M."/>
            <person name="Antoshechkin I."/>
            <person name="Mortazavi A."/>
            <person name="Wong G."/>
            <person name="Sternberg P.W."/>
        </authorList>
    </citation>
    <scope>NUCLEOTIDE SEQUENCE [LARGE SCALE GENOMIC DNA]</scope>
    <source>
        <strain evidence="3">MT8872</strain>
    </source>
</reference>
<evidence type="ECO:0000256" key="2">
    <source>
        <dbReference type="SAM" id="SignalP"/>
    </source>
</evidence>
<dbReference type="Proteomes" id="UP000492821">
    <property type="component" value="Unassembled WGS sequence"/>
</dbReference>
<evidence type="ECO:0000256" key="1">
    <source>
        <dbReference type="SAM" id="Phobius"/>
    </source>
</evidence>
<keyword evidence="1" id="KW-0812">Transmembrane</keyword>
<proteinExistence type="predicted"/>
<feature type="transmembrane region" description="Helical" evidence="1">
    <location>
        <begin position="274"/>
        <end position="291"/>
    </location>
</feature>
<organism evidence="3 4">
    <name type="scientific">Panagrellus redivivus</name>
    <name type="common">Microworm</name>
    <dbReference type="NCBI Taxonomy" id="6233"/>
    <lineage>
        <taxon>Eukaryota</taxon>
        <taxon>Metazoa</taxon>
        <taxon>Ecdysozoa</taxon>
        <taxon>Nematoda</taxon>
        <taxon>Chromadorea</taxon>
        <taxon>Rhabditida</taxon>
        <taxon>Tylenchina</taxon>
        <taxon>Panagrolaimomorpha</taxon>
        <taxon>Panagrolaimoidea</taxon>
        <taxon>Panagrolaimidae</taxon>
        <taxon>Panagrellus</taxon>
    </lineage>
</organism>
<keyword evidence="1" id="KW-1133">Transmembrane helix</keyword>
<reference evidence="4" key="2">
    <citation type="submission" date="2020-10" db="UniProtKB">
        <authorList>
            <consortium name="WormBaseParasite"/>
        </authorList>
    </citation>
    <scope>IDENTIFICATION</scope>
</reference>